<organism evidence="2 3">
    <name type="scientific">Pontibacter ummariensis</name>
    <dbReference type="NCBI Taxonomy" id="1610492"/>
    <lineage>
        <taxon>Bacteria</taxon>
        <taxon>Pseudomonadati</taxon>
        <taxon>Bacteroidota</taxon>
        <taxon>Cytophagia</taxon>
        <taxon>Cytophagales</taxon>
        <taxon>Hymenobacteraceae</taxon>
        <taxon>Pontibacter</taxon>
    </lineage>
</organism>
<keyword evidence="1" id="KW-0812">Transmembrane</keyword>
<sequence length="119" mass="13504">MQVIRAMTGFLKRWPELLGLPLALLIFFTSAPLLRWLDPTSAVFDLGILQKIFLGVLTLLAINAAVFLGIKFNFPVVYSYYKNLMKVDFLTLTAWQRFLLFLSLYALLFLSGALIVSLI</sequence>
<accession>A0A239HJK0</accession>
<keyword evidence="1" id="KW-0472">Membrane</keyword>
<gene>
    <name evidence="2" type="ORF">SAMN06296052_1145</name>
</gene>
<dbReference type="AlphaFoldDB" id="A0A239HJK0"/>
<keyword evidence="3" id="KW-1185">Reference proteome</keyword>
<name>A0A239HJK0_9BACT</name>
<proteinExistence type="predicted"/>
<evidence type="ECO:0000313" key="2">
    <source>
        <dbReference type="EMBL" id="SNS81228.1"/>
    </source>
</evidence>
<protein>
    <submittedName>
        <fullName evidence="2">Uncharacterized protein</fullName>
    </submittedName>
</protein>
<reference evidence="3" key="1">
    <citation type="submission" date="2017-06" db="EMBL/GenBank/DDBJ databases">
        <authorList>
            <person name="Varghese N."/>
            <person name="Submissions S."/>
        </authorList>
    </citation>
    <scope>NUCLEOTIDE SEQUENCE [LARGE SCALE GENOMIC DNA]</scope>
    <source>
        <strain evidence="3">NKM1</strain>
    </source>
</reference>
<dbReference type="EMBL" id="FZOQ01000014">
    <property type="protein sequence ID" value="SNS81228.1"/>
    <property type="molecule type" value="Genomic_DNA"/>
</dbReference>
<evidence type="ECO:0000256" key="1">
    <source>
        <dbReference type="SAM" id="Phobius"/>
    </source>
</evidence>
<keyword evidence="1" id="KW-1133">Transmembrane helix</keyword>
<feature type="transmembrane region" description="Helical" evidence="1">
    <location>
        <begin position="98"/>
        <end position="118"/>
    </location>
</feature>
<dbReference type="Proteomes" id="UP000198432">
    <property type="component" value="Unassembled WGS sequence"/>
</dbReference>
<evidence type="ECO:0000313" key="3">
    <source>
        <dbReference type="Proteomes" id="UP000198432"/>
    </source>
</evidence>
<feature type="transmembrane region" description="Helical" evidence="1">
    <location>
        <begin position="51"/>
        <end position="77"/>
    </location>
</feature>